<gene>
    <name evidence="2" type="ORF">MMH89_03120</name>
</gene>
<feature type="region of interest" description="Disordered" evidence="1">
    <location>
        <begin position="256"/>
        <end position="280"/>
    </location>
</feature>
<name>A0ABY5DHS1_9GAMM</name>
<dbReference type="Proteomes" id="UP001055955">
    <property type="component" value="Chromosome"/>
</dbReference>
<dbReference type="EMBL" id="CP092900">
    <property type="protein sequence ID" value="UTC24213.1"/>
    <property type="molecule type" value="Genomic_DNA"/>
</dbReference>
<evidence type="ECO:0000313" key="3">
    <source>
        <dbReference type="Proteomes" id="UP001055955"/>
    </source>
</evidence>
<sequence>MSLLLILLSLAVLLFNLFVLAVVFWVKRELLKSTLTSSSLGVYKFESEKVDANKLGKLNQSPKGNPLKQGCLRADNADLHAQIGEKVEESQESANANPSKVRKDDHFAAIRAGKILRKVANSESTDSEEAANRPGAKGDLKTAWYDKVNSVIAGGDRSDTPSGASAVDSTDSAEDGNGMYASLSEWGAPSGPKPPLKPKPPRSKYQELLQTSEGVDEASINREFLEEKNSPLTVEEIESKANADIDADLKARVGAIRSAYEDPDDSDSDDEWSDDPSQSP</sequence>
<organism evidence="2 3">
    <name type="scientific">Candidatus Comchoanobacter bicostacola</name>
    <dbReference type="NCBI Taxonomy" id="2919598"/>
    <lineage>
        <taxon>Bacteria</taxon>
        <taxon>Pseudomonadati</taxon>
        <taxon>Pseudomonadota</taxon>
        <taxon>Gammaproteobacteria</taxon>
        <taxon>Candidatus Comchoanobacterales</taxon>
        <taxon>Candidatus Comchoanobacteraceae</taxon>
        <taxon>Candidatus Comchoanobacter</taxon>
    </lineage>
</organism>
<feature type="compositionally biased region" description="Acidic residues" evidence="1">
    <location>
        <begin position="261"/>
        <end position="274"/>
    </location>
</feature>
<feature type="region of interest" description="Disordered" evidence="1">
    <location>
        <begin position="152"/>
        <end position="226"/>
    </location>
</feature>
<evidence type="ECO:0000313" key="2">
    <source>
        <dbReference type="EMBL" id="UTC24213.1"/>
    </source>
</evidence>
<dbReference type="RefSeq" id="WP_258567997.1">
    <property type="nucleotide sequence ID" value="NZ_CP092900.1"/>
</dbReference>
<evidence type="ECO:0000256" key="1">
    <source>
        <dbReference type="SAM" id="MobiDB-lite"/>
    </source>
</evidence>
<feature type="compositionally biased region" description="Polar residues" evidence="1">
    <location>
        <begin position="160"/>
        <end position="170"/>
    </location>
</feature>
<reference evidence="2 3" key="1">
    <citation type="journal article" date="2022" name="Nat. Microbiol.">
        <title>The microbiome of a bacterivorous marine choanoflagellate contains a resource-demanding obligate bacterial associate.</title>
        <authorList>
            <person name="Needham D.M."/>
            <person name="Poirier C."/>
            <person name="Bachy C."/>
            <person name="George E.E."/>
            <person name="Wilken S."/>
            <person name="Yung C.C.M."/>
            <person name="Limardo A.J."/>
            <person name="Morando M."/>
            <person name="Sudek L."/>
            <person name="Malmstrom R.R."/>
            <person name="Keeling P.J."/>
            <person name="Santoro A.E."/>
            <person name="Worden A.Z."/>
        </authorList>
    </citation>
    <scope>NUCLEOTIDE SEQUENCE [LARGE SCALE GENOMIC DNA]</scope>
    <source>
        <strain evidence="2 3">Comchoano-1</strain>
    </source>
</reference>
<accession>A0ABY5DHS1</accession>
<keyword evidence="3" id="KW-1185">Reference proteome</keyword>
<proteinExistence type="predicted"/>
<protein>
    <submittedName>
        <fullName evidence="2">Uncharacterized protein</fullName>
    </submittedName>
</protein>